<accession>M8C3T4</accession>
<evidence type="ECO:0000313" key="2">
    <source>
        <dbReference type="EnsemblPlants" id="EMT28919"/>
    </source>
</evidence>
<feature type="region of interest" description="Disordered" evidence="1">
    <location>
        <begin position="103"/>
        <end position="150"/>
    </location>
</feature>
<dbReference type="EnsemblPlants" id="EMT28919">
    <property type="protein sequence ID" value="EMT28919"/>
    <property type="gene ID" value="F775_24859"/>
</dbReference>
<dbReference type="AlphaFoldDB" id="M8C3T4"/>
<protein>
    <submittedName>
        <fullName evidence="2">Uncharacterized protein</fullName>
    </submittedName>
</protein>
<sequence length="176" mass="19729">MMNEYIAGVILPCLAHAGNNLSQIQRISFASLRKQPSRIVFNKPPVTDLNTALSSPPNMVIRFQTLRVETQEDYEALLIFFFHGSSRGNPGYHVHILQPSLLGGRPRSSRRRPSRSGSPATDPRVRAPQVPWVRPLQNSAATAPQDPTGWYTKHSVKSQMRLAQSRLCIEEEMSVL</sequence>
<reference evidence="2" key="1">
    <citation type="submission" date="2015-06" db="UniProtKB">
        <authorList>
            <consortium name="EnsemblPlants"/>
        </authorList>
    </citation>
    <scope>IDENTIFICATION</scope>
</reference>
<proteinExistence type="predicted"/>
<organism evidence="2">
    <name type="scientific">Aegilops tauschii</name>
    <name type="common">Tausch's goatgrass</name>
    <name type="synonym">Aegilops squarrosa</name>
    <dbReference type="NCBI Taxonomy" id="37682"/>
    <lineage>
        <taxon>Eukaryota</taxon>
        <taxon>Viridiplantae</taxon>
        <taxon>Streptophyta</taxon>
        <taxon>Embryophyta</taxon>
        <taxon>Tracheophyta</taxon>
        <taxon>Spermatophyta</taxon>
        <taxon>Magnoliopsida</taxon>
        <taxon>Liliopsida</taxon>
        <taxon>Poales</taxon>
        <taxon>Poaceae</taxon>
        <taxon>BOP clade</taxon>
        <taxon>Pooideae</taxon>
        <taxon>Triticodae</taxon>
        <taxon>Triticeae</taxon>
        <taxon>Triticinae</taxon>
        <taxon>Aegilops</taxon>
    </lineage>
</organism>
<name>M8C3T4_AEGTA</name>
<evidence type="ECO:0000256" key="1">
    <source>
        <dbReference type="SAM" id="MobiDB-lite"/>
    </source>
</evidence>